<feature type="compositionally biased region" description="Polar residues" evidence="1">
    <location>
        <begin position="91"/>
        <end position="101"/>
    </location>
</feature>
<sequence length="315" mass="34512">MRRSGPLQELPLEQFLPTSSKVRPNKRPLSPGAPNLFSPTKRRLLEEEGIFTPEKTTKSPFFASRGATPSYFSAVLCGPESPARKLDFSPSKRTNQEGSSKVTKEEAPSYTSPSVATTSTIIAAEASSDSNHLSATPFEEFSDDESSDFEFDSSAVLGQSRAPNMIPREMPPPPDPQSQHYPGFTIYQDTHILIPRASENKTPPSQEDESTKENIAPRRKLKKSATVPLSPGSVSMKNLDLSGPSKARSTPVTPKPAAFLRPRPPSPTPRRPIVGLHPASALTPMANPSARRELRRMLEREADTADSEDEEEHEL</sequence>
<organism evidence="2 3">
    <name type="scientific">Pleurotus ostreatus (strain PC15)</name>
    <name type="common">Oyster mushroom</name>
    <dbReference type="NCBI Taxonomy" id="1137138"/>
    <lineage>
        <taxon>Eukaryota</taxon>
        <taxon>Fungi</taxon>
        <taxon>Dikarya</taxon>
        <taxon>Basidiomycota</taxon>
        <taxon>Agaricomycotina</taxon>
        <taxon>Agaricomycetes</taxon>
        <taxon>Agaricomycetidae</taxon>
        <taxon>Agaricales</taxon>
        <taxon>Pleurotineae</taxon>
        <taxon>Pleurotaceae</taxon>
        <taxon>Pleurotus</taxon>
    </lineage>
</organism>
<protein>
    <submittedName>
        <fullName evidence="2">Uncharacterized protein</fullName>
    </submittedName>
</protein>
<proteinExistence type="predicted"/>
<dbReference type="InParanoid" id="A0A067NZ95"/>
<dbReference type="HOGENOM" id="CLU_065837_0_0_1"/>
<dbReference type="VEuPathDB" id="FungiDB:PLEOSDRAFT_1103496"/>
<feature type="compositionally biased region" description="Basic and acidic residues" evidence="1">
    <location>
        <begin position="290"/>
        <end position="303"/>
    </location>
</feature>
<gene>
    <name evidence="2" type="ORF">PLEOSDRAFT_1103496</name>
</gene>
<accession>A0A067NZ95</accession>
<feature type="compositionally biased region" description="Low complexity" evidence="1">
    <location>
        <begin position="111"/>
        <end position="130"/>
    </location>
</feature>
<feature type="compositionally biased region" description="Acidic residues" evidence="1">
    <location>
        <begin position="140"/>
        <end position="151"/>
    </location>
</feature>
<dbReference type="EMBL" id="KL198007">
    <property type="protein sequence ID" value="KDQ29477.1"/>
    <property type="molecule type" value="Genomic_DNA"/>
</dbReference>
<evidence type="ECO:0000313" key="2">
    <source>
        <dbReference type="EMBL" id="KDQ29477.1"/>
    </source>
</evidence>
<feature type="compositionally biased region" description="Low complexity" evidence="1">
    <location>
        <begin position="1"/>
        <end position="17"/>
    </location>
</feature>
<dbReference type="AlphaFoldDB" id="A0A067NZ95"/>
<evidence type="ECO:0000313" key="3">
    <source>
        <dbReference type="Proteomes" id="UP000027073"/>
    </source>
</evidence>
<evidence type="ECO:0000256" key="1">
    <source>
        <dbReference type="SAM" id="MobiDB-lite"/>
    </source>
</evidence>
<dbReference type="OrthoDB" id="3211926at2759"/>
<name>A0A067NZ95_PLEO1</name>
<dbReference type="Proteomes" id="UP000027073">
    <property type="component" value="Unassembled WGS sequence"/>
</dbReference>
<reference evidence="3" key="1">
    <citation type="journal article" date="2014" name="Proc. Natl. Acad. Sci. U.S.A.">
        <title>Extensive sampling of basidiomycete genomes demonstrates inadequacy of the white-rot/brown-rot paradigm for wood decay fungi.</title>
        <authorList>
            <person name="Riley R."/>
            <person name="Salamov A.A."/>
            <person name="Brown D.W."/>
            <person name="Nagy L.G."/>
            <person name="Floudas D."/>
            <person name="Held B.W."/>
            <person name="Levasseur A."/>
            <person name="Lombard V."/>
            <person name="Morin E."/>
            <person name="Otillar R."/>
            <person name="Lindquist E.A."/>
            <person name="Sun H."/>
            <person name="LaButti K.M."/>
            <person name="Schmutz J."/>
            <person name="Jabbour D."/>
            <person name="Luo H."/>
            <person name="Baker S.E."/>
            <person name="Pisabarro A.G."/>
            <person name="Walton J.D."/>
            <person name="Blanchette R.A."/>
            <person name="Henrissat B."/>
            <person name="Martin F."/>
            <person name="Cullen D."/>
            <person name="Hibbett D.S."/>
            <person name="Grigoriev I.V."/>
        </authorList>
    </citation>
    <scope>NUCLEOTIDE SEQUENCE [LARGE SCALE GENOMIC DNA]</scope>
    <source>
        <strain evidence="3">PC15</strain>
    </source>
</reference>
<feature type="region of interest" description="Disordered" evidence="1">
    <location>
        <begin position="82"/>
        <end position="315"/>
    </location>
</feature>
<feature type="compositionally biased region" description="Acidic residues" evidence="1">
    <location>
        <begin position="304"/>
        <end position="315"/>
    </location>
</feature>
<feature type="region of interest" description="Disordered" evidence="1">
    <location>
        <begin position="1"/>
        <end position="64"/>
    </location>
</feature>